<feature type="region of interest" description="Disordered" evidence="1">
    <location>
        <begin position="214"/>
        <end position="330"/>
    </location>
</feature>
<dbReference type="Proteomes" id="UP000076489">
    <property type="component" value="Unassembled WGS sequence"/>
</dbReference>
<reference evidence="2 3" key="2">
    <citation type="journal article" date="2018" name="Nature">
        <title>Mutant phenotypes for thousands of bacterial genes of unknown function.</title>
        <authorList>
            <person name="Price M.N."/>
            <person name="Wetmore K.M."/>
            <person name="Waters R.J."/>
            <person name="Callaghan M."/>
            <person name="Ray J."/>
            <person name="Liu H."/>
            <person name="Kuehl J.V."/>
            <person name="Melnyk R.A."/>
            <person name="Lamson J.S."/>
            <person name="Suh Y."/>
            <person name="Carlson H.K."/>
            <person name="Esquivel Z."/>
            <person name="Sadeeshkumar H."/>
            <person name="Chakraborty R."/>
            <person name="Zane G.M."/>
            <person name="Rubin B.E."/>
            <person name="Wall J.D."/>
            <person name="Visel A."/>
            <person name="Bristow J."/>
            <person name="Blow M.J."/>
            <person name="Arkin A.P."/>
            <person name="Deutschbauer A.M."/>
        </authorList>
    </citation>
    <scope>NUCLEOTIDE SEQUENCE [LARGE SCALE GENOMIC DNA]</scope>
    <source>
        <strain evidence="2 3">FW300-N1B4</strain>
    </source>
</reference>
<feature type="compositionally biased region" description="Acidic residues" evidence="1">
    <location>
        <begin position="297"/>
        <end position="315"/>
    </location>
</feature>
<evidence type="ECO:0000313" key="2">
    <source>
        <dbReference type="EMBL" id="KZN20781.1"/>
    </source>
</evidence>
<proteinExistence type="predicted"/>
<dbReference type="EMBL" id="LUKJ01000002">
    <property type="protein sequence ID" value="KZN20781.1"/>
    <property type="molecule type" value="Genomic_DNA"/>
</dbReference>
<dbReference type="Gene3D" id="3.40.50.410">
    <property type="entry name" value="von Willebrand factor, type A domain"/>
    <property type="match status" value="1"/>
</dbReference>
<name>A0A166QS73_PSEFL</name>
<dbReference type="InterPro" id="IPR036465">
    <property type="entry name" value="vWFA_dom_sf"/>
</dbReference>
<feature type="region of interest" description="Disordered" evidence="1">
    <location>
        <begin position="380"/>
        <end position="405"/>
    </location>
</feature>
<feature type="compositionally biased region" description="Basic and acidic residues" evidence="1">
    <location>
        <begin position="269"/>
        <end position="279"/>
    </location>
</feature>
<evidence type="ECO:0000313" key="3">
    <source>
        <dbReference type="Proteomes" id="UP000076489"/>
    </source>
</evidence>
<evidence type="ECO:0000256" key="1">
    <source>
        <dbReference type="SAM" id="MobiDB-lite"/>
    </source>
</evidence>
<evidence type="ECO:0008006" key="4">
    <source>
        <dbReference type="Google" id="ProtNLM"/>
    </source>
</evidence>
<dbReference type="AlphaFoldDB" id="A0A166QS73"/>
<accession>A0A166QS73</accession>
<sequence>MAVRKRSAQQVREGWYTFLRVLARNSKLKFVIGHPSTNGKVISLPPMPVELTDEDLVMFKSDALHEVGHVLYSDFPFYEAFNKEHGKMAGFLLNVLDDVFMERKSVRFNRMAENLFRKSATIMFERKQFRDGSANAAEAFSCYCLTYLFGRKWSEYRAAHAVIEGNFDTFFGEHAESLKSNLNEILDREFPSVLSTPDAGKLTLRILAMLEAQSQCEEEDQSDEEDEDPQDDGDQDQSGNQDDDQDQGESQDDDQDQGEAQGNESGNQGKDKSDPKGDDAESGEGEGGDKSDKSDGDESISGDAGAEDESTEGGSDDQTQSSGSAKTLKEIVQEMLGTDLGDQEVFDKSKAMQLLSKEIQNGQSDDYSEADLVTDLEISGEVESSSDDIKTDGKPSNGAGKTPTFVDGMPVCDSNREEAQAMLKRVDRKANVLAAKLQSLLLNREDAEVFASRRGQLGTKNLYRIRLDDTRVFEQKEEVLRPTAAVSVCADLSASTEWAPVPGLVCKCCGEANHVMVGLSDMAFCNACGGKFVVDRNDHKETPAAEAIQQALLLLEKVLDQLGTPREFIGFAPKTGGTLNTMIRTFGDAHSTAVNRIGGLSTQVGGYCTPIGEAVMQASMRLQAHGSHKKVLFVLTDGDPSCVDKALQMTDLAQRGGVKVVYLLIGTNVRCDWLELANIPFAHAKTADDLCPILLDQVGSLLK</sequence>
<feature type="compositionally biased region" description="Acidic residues" evidence="1">
    <location>
        <begin position="216"/>
        <end position="257"/>
    </location>
</feature>
<feature type="compositionally biased region" description="Basic and acidic residues" evidence="1">
    <location>
        <begin position="287"/>
        <end position="296"/>
    </location>
</feature>
<reference evidence="3" key="1">
    <citation type="submission" date="2016-03" db="EMBL/GenBank/DDBJ databases">
        <authorList>
            <person name="Ray J."/>
            <person name="Price M."/>
            <person name="Deutschbauer A."/>
        </authorList>
    </citation>
    <scope>NUCLEOTIDE SEQUENCE [LARGE SCALE GENOMIC DNA]</scope>
    <source>
        <strain evidence="3">FW300-N1B4</strain>
    </source>
</reference>
<dbReference type="RefSeq" id="WP_063340827.1">
    <property type="nucleotide sequence ID" value="NZ_LUKJ01000002.1"/>
</dbReference>
<protein>
    <recommendedName>
        <fullName evidence="4">VWFA domain-containing protein</fullName>
    </recommendedName>
</protein>
<dbReference type="SUPFAM" id="SSF53300">
    <property type="entry name" value="vWA-like"/>
    <property type="match status" value="1"/>
</dbReference>
<gene>
    <name evidence="2" type="ORF">A1D17_04360</name>
</gene>
<organism evidence="2 3">
    <name type="scientific">Pseudomonas fluorescens</name>
    <dbReference type="NCBI Taxonomy" id="294"/>
    <lineage>
        <taxon>Bacteria</taxon>
        <taxon>Pseudomonadati</taxon>
        <taxon>Pseudomonadota</taxon>
        <taxon>Gammaproteobacteria</taxon>
        <taxon>Pseudomonadales</taxon>
        <taxon>Pseudomonadaceae</taxon>
        <taxon>Pseudomonas</taxon>
    </lineage>
</organism>
<comment type="caution">
    <text evidence="2">The sequence shown here is derived from an EMBL/GenBank/DDBJ whole genome shotgun (WGS) entry which is preliminary data.</text>
</comment>
<dbReference type="OrthoDB" id="7007592at2"/>